<evidence type="ECO:0000313" key="1">
    <source>
        <dbReference type="EMBL" id="CAB3755910.1"/>
    </source>
</evidence>
<protein>
    <submittedName>
        <fullName evidence="1">Uncharacterized protein</fullName>
    </submittedName>
</protein>
<dbReference type="RefSeq" id="WP_165765579.1">
    <property type="nucleotide sequence ID" value="NZ_CADIKG010000005.1"/>
</dbReference>
<proteinExistence type="predicted"/>
<dbReference type="EMBL" id="CADIKG010000005">
    <property type="protein sequence ID" value="CAB3755910.1"/>
    <property type="molecule type" value="Genomic_DNA"/>
</dbReference>
<dbReference type="AlphaFoldDB" id="A0A6J5DNS0"/>
<dbReference type="Proteomes" id="UP000494135">
    <property type="component" value="Unassembled WGS sequence"/>
</dbReference>
<accession>A0A6J5DNS0</accession>
<sequence length="93" mass="9687">MAVKRKMFSIAVWVASIPDKIDGQHGAQSRIVSTLTSRSDVVSSFVAQGSYHGDEDSAALAGFAIAFLAGFVSDGPALLPSGGAAEDIYLRMP</sequence>
<reference evidence="1 2" key="1">
    <citation type="submission" date="2020-04" db="EMBL/GenBank/DDBJ databases">
        <authorList>
            <person name="De Canck E."/>
        </authorList>
    </citation>
    <scope>NUCLEOTIDE SEQUENCE [LARGE SCALE GENOMIC DNA]</scope>
    <source>
        <strain evidence="1 2">LMG 29660</strain>
    </source>
</reference>
<organism evidence="1 2">
    <name type="scientific">Burkholderia puraquae</name>
    <dbReference type="NCBI Taxonomy" id="1904757"/>
    <lineage>
        <taxon>Bacteria</taxon>
        <taxon>Pseudomonadati</taxon>
        <taxon>Pseudomonadota</taxon>
        <taxon>Betaproteobacteria</taxon>
        <taxon>Burkholderiales</taxon>
        <taxon>Burkholderiaceae</taxon>
        <taxon>Burkholderia</taxon>
        <taxon>Burkholderia cepacia complex</taxon>
    </lineage>
</organism>
<gene>
    <name evidence="1" type="ORF">LMG29660_02714</name>
</gene>
<evidence type="ECO:0000313" key="2">
    <source>
        <dbReference type="Proteomes" id="UP000494135"/>
    </source>
</evidence>
<name>A0A6J5DNS0_9BURK</name>